<keyword evidence="1" id="KW-0812">Transmembrane</keyword>
<feature type="transmembrane region" description="Helical" evidence="1">
    <location>
        <begin position="12"/>
        <end position="35"/>
    </location>
</feature>
<dbReference type="GO" id="GO:0071111">
    <property type="term" value="F:cyclic-guanylate-specific phosphodiesterase activity"/>
    <property type="evidence" value="ECO:0007669"/>
    <property type="project" value="InterPro"/>
</dbReference>
<dbReference type="Proteomes" id="UP001197378">
    <property type="component" value="Unassembled WGS sequence"/>
</dbReference>
<dbReference type="Gene3D" id="3.30.450.40">
    <property type="match status" value="1"/>
</dbReference>
<dbReference type="InterPro" id="IPR001633">
    <property type="entry name" value="EAL_dom"/>
</dbReference>
<accession>A0AAE2YR43</accession>
<dbReference type="InterPro" id="IPR043128">
    <property type="entry name" value="Rev_trsase/Diguanyl_cyclase"/>
</dbReference>
<evidence type="ECO:0000259" key="2">
    <source>
        <dbReference type="PROSITE" id="PS50883"/>
    </source>
</evidence>
<dbReference type="Pfam" id="PF00990">
    <property type="entry name" value="GGDEF"/>
    <property type="match status" value="1"/>
</dbReference>
<dbReference type="Gene3D" id="3.30.70.270">
    <property type="match status" value="1"/>
</dbReference>
<dbReference type="Pfam" id="PF00563">
    <property type="entry name" value="EAL"/>
    <property type="match status" value="1"/>
</dbReference>
<dbReference type="InterPro" id="IPR035919">
    <property type="entry name" value="EAL_sf"/>
</dbReference>
<protein>
    <submittedName>
        <fullName evidence="4">GGDEF domain-containing protein</fullName>
    </submittedName>
</protein>
<feature type="domain" description="GGDEF" evidence="3">
    <location>
        <begin position="474"/>
        <end position="603"/>
    </location>
</feature>
<dbReference type="EMBL" id="JAAXYO010000155">
    <property type="protein sequence ID" value="MBU2788716.1"/>
    <property type="molecule type" value="Genomic_DNA"/>
</dbReference>
<organism evidence="4 5">
    <name type="scientific">Igneacidithiobacillus copahuensis</name>
    <dbReference type="NCBI Taxonomy" id="2724909"/>
    <lineage>
        <taxon>Bacteria</taxon>
        <taxon>Pseudomonadati</taxon>
        <taxon>Pseudomonadota</taxon>
        <taxon>Acidithiobacillia</taxon>
        <taxon>Acidithiobacillales</taxon>
        <taxon>Acidithiobacillaceae</taxon>
        <taxon>Igneacidithiobacillus</taxon>
    </lineage>
</organism>
<dbReference type="SUPFAM" id="SSF141868">
    <property type="entry name" value="EAL domain-like"/>
    <property type="match status" value="1"/>
</dbReference>
<keyword evidence="1" id="KW-0472">Membrane</keyword>
<dbReference type="CDD" id="cd01948">
    <property type="entry name" value="EAL"/>
    <property type="match status" value="1"/>
</dbReference>
<dbReference type="SUPFAM" id="SSF55073">
    <property type="entry name" value="Nucleotide cyclase"/>
    <property type="match status" value="1"/>
</dbReference>
<feature type="domain" description="EAL" evidence="2">
    <location>
        <begin position="612"/>
        <end position="863"/>
    </location>
</feature>
<keyword evidence="5" id="KW-1185">Reference proteome</keyword>
<dbReference type="SMART" id="SM00052">
    <property type="entry name" value="EAL"/>
    <property type="match status" value="1"/>
</dbReference>
<evidence type="ECO:0000259" key="3">
    <source>
        <dbReference type="PROSITE" id="PS50887"/>
    </source>
</evidence>
<dbReference type="PROSITE" id="PS50883">
    <property type="entry name" value="EAL"/>
    <property type="match status" value="1"/>
</dbReference>
<dbReference type="PROSITE" id="PS50887">
    <property type="entry name" value="GGDEF"/>
    <property type="match status" value="1"/>
</dbReference>
<dbReference type="NCBIfam" id="TIGR00254">
    <property type="entry name" value="GGDEF"/>
    <property type="match status" value="1"/>
</dbReference>
<dbReference type="PANTHER" id="PTHR33121">
    <property type="entry name" value="CYCLIC DI-GMP PHOSPHODIESTERASE PDEF"/>
    <property type="match status" value="1"/>
</dbReference>
<dbReference type="AlphaFoldDB" id="A0AAE2YR43"/>
<dbReference type="SMART" id="SM00267">
    <property type="entry name" value="GGDEF"/>
    <property type="match status" value="1"/>
</dbReference>
<evidence type="ECO:0000256" key="1">
    <source>
        <dbReference type="SAM" id="Phobius"/>
    </source>
</evidence>
<dbReference type="PANTHER" id="PTHR33121:SF70">
    <property type="entry name" value="SIGNALING PROTEIN YKOW"/>
    <property type="match status" value="1"/>
</dbReference>
<dbReference type="InterPro" id="IPR029016">
    <property type="entry name" value="GAF-like_dom_sf"/>
</dbReference>
<proteinExistence type="predicted"/>
<keyword evidence="1" id="KW-1133">Transmembrane helix</keyword>
<dbReference type="InterPro" id="IPR050706">
    <property type="entry name" value="Cyclic-di-GMP_PDE-like"/>
</dbReference>
<gene>
    <name evidence="4" type="ORF">HFQ13_10990</name>
</gene>
<name>A0AAE2YR43_9PROT</name>
<comment type="caution">
    <text evidence="4">The sequence shown here is derived from an EMBL/GenBank/DDBJ whole genome shotgun (WGS) entry which is preliminary data.</text>
</comment>
<dbReference type="CDD" id="cd01949">
    <property type="entry name" value="GGDEF"/>
    <property type="match status" value="1"/>
</dbReference>
<dbReference type="InterPro" id="IPR029787">
    <property type="entry name" value="Nucleotide_cyclase"/>
</dbReference>
<dbReference type="Gene3D" id="3.20.20.450">
    <property type="entry name" value="EAL domain"/>
    <property type="match status" value="1"/>
</dbReference>
<evidence type="ECO:0000313" key="5">
    <source>
        <dbReference type="Proteomes" id="UP001197378"/>
    </source>
</evidence>
<reference evidence="4" key="1">
    <citation type="journal article" date="2021" name="ISME J.">
        <title>Genomic evolution of the class Acidithiobacillia: deep-branching Proteobacteria living in extreme acidic conditions.</title>
        <authorList>
            <person name="Moya-Beltran A."/>
            <person name="Beard S."/>
            <person name="Rojas-Villalobos C."/>
            <person name="Issotta F."/>
            <person name="Gallardo Y."/>
            <person name="Ulloa R."/>
            <person name="Giaveno A."/>
            <person name="Degli Esposti M."/>
            <person name="Johnson D.B."/>
            <person name="Quatrini R."/>
        </authorList>
    </citation>
    <scope>NUCLEOTIDE SEQUENCE</scope>
    <source>
        <strain evidence="4">VAN18-1</strain>
    </source>
</reference>
<feature type="transmembrane region" description="Helical" evidence="1">
    <location>
        <begin position="237"/>
        <end position="258"/>
    </location>
</feature>
<sequence>MHEDPFLRRSLLVYGAWTLLSVLLVGATILIGWQWQATLREKTVTRAEQRALNDLGRVSDLLRVMLQIHARDLIPLASSSALRQPDVLRLHEHVHPYLGKLSCAPFQAPLHFRLRGCVAKKGSHLSYSTACHLGRPKIRADGFLGIPIQAENPQTGDACSAELLFRSPPMQDSVQFTLYAGAEALSTWQRGSWGPPSAMPNWRSAEIPVVATPWTLQVSWPPKLPPHIQETLARLRWGTAVIVVAEILLALLLLFWLYRRDMNLRFRWVQEQLRAQMLEDSSLPQLFQRMVELSVHTTRAHAAYVAIPDGGDKFLRVLAICGANDELREALRRLPLPLDETISPWGQLFPVLAFLRRQRVDRHSPHVSGVWAQACAQYPALRGLREVIVWPLLQGPAHPPLGVFALEIPRLQRRLFGKELIERWDQIADDLERFARSRREAEEQYRLLHFDPLTNLPNRQHFLRLAEQALGERTNPWLAILDLDYFNELNTIHGDGETDRCLAEIAREIRQALPADALLGRIGGDEFAIVLDVAQTPAAASREIAAAIARAGHRILGSHLTASFGWAQSAENTVQVAELFHQASEALAQAKLDGRNAWREYEGFVRNRAARRLHVHRYFARAIEASELAFFLQPKGDLLQQRINGCEMLVRWRKPEGGWLGPGKFMPYVEENPRLIRALGRYALREACRLRQEVERRGLDDWSISLNIGARHFLAPEFIADLQEVCPNGQGLILELTETSGIVGRGPIRPVMERCRELGYRLSMDDFGTGYSSLLSVAQLPFDELKLDQRFIRQFRHELAKFSVAGAAQLLSRLAGMHLVAEGIAVPEELRLWHAMGGRYLQGYLLAPPLPEAAFFDWYPWLMPSLLHGTPPVALRDLDILWEQQQQWV</sequence>
<evidence type="ECO:0000313" key="4">
    <source>
        <dbReference type="EMBL" id="MBU2788716.1"/>
    </source>
</evidence>
<dbReference type="InterPro" id="IPR000160">
    <property type="entry name" value="GGDEF_dom"/>
</dbReference>